<dbReference type="Gene3D" id="3.40.190.10">
    <property type="entry name" value="Periplasmic binding protein-like II"/>
    <property type="match status" value="1"/>
</dbReference>
<name>A0A9X2AQZ1_9BURK</name>
<proteinExistence type="inferred from homology"/>
<dbReference type="PANTHER" id="PTHR42928">
    <property type="entry name" value="TRICARBOXYLATE-BINDING PROTEIN"/>
    <property type="match status" value="1"/>
</dbReference>
<keyword evidence="2" id="KW-0732">Signal</keyword>
<dbReference type="Gene3D" id="3.40.190.150">
    <property type="entry name" value="Bordetella uptake gene, domain 1"/>
    <property type="match status" value="1"/>
</dbReference>
<accession>A0A9X2AQZ1</accession>
<dbReference type="EMBL" id="JALGBI010000001">
    <property type="protein sequence ID" value="MCJ0763671.1"/>
    <property type="molecule type" value="Genomic_DNA"/>
</dbReference>
<feature type="chain" id="PRO_5040830989" evidence="2">
    <location>
        <begin position="26"/>
        <end position="324"/>
    </location>
</feature>
<dbReference type="RefSeq" id="WP_243306253.1">
    <property type="nucleotide sequence ID" value="NZ_JALGBI010000001.1"/>
</dbReference>
<dbReference type="Proteomes" id="UP001139447">
    <property type="component" value="Unassembled WGS sequence"/>
</dbReference>
<sequence length="324" mass="33865">MKRRNFNLMALAGAAGSLASLPAWAQTWPAKPIRMIIPSTPGGGTDFTGRQISTKLSEMNGWQVVPDNRPGAGTALGLAEAARAKPDGYDLVIAQSDNVSLIPLLMKVAYDPIRDLTPIALAAVTPLIILVKDDSPFKTLADLIKAAKAEPGRLSYGTSGTGGGVHIAMELLQLTAGCKMQHVPYKGSTPALADLMGGHLSFAGSSISSAATLIHSGKVRALAVTSAKRNASLPDVPTVAEFGYKDFNAISFYGVMGPAGLPAPVVQRLNADVNKILVRPDVKTAFQAQGFDAAPVSPEEFAALIKADIQKSREIIATAGIKIE</sequence>
<dbReference type="PIRSF" id="PIRSF017082">
    <property type="entry name" value="YflP"/>
    <property type="match status" value="1"/>
</dbReference>
<comment type="caution">
    <text evidence="3">The sequence shown here is derived from an EMBL/GenBank/DDBJ whole genome shotgun (WGS) entry which is preliminary data.</text>
</comment>
<evidence type="ECO:0000313" key="4">
    <source>
        <dbReference type="Proteomes" id="UP001139447"/>
    </source>
</evidence>
<dbReference type="CDD" id="cd07012">
    <property type="entry name" value="PBP2_Bug_TTT"/>
    <property type="match status" value="1"/>
</dbReference>
<dbReference type="SUPFAM" id="SSF53850">
    <property type="entry name" value="Periplasmic binding protein-like II"/>
    <property type="match status" value="1"/>
</dbReference>
<dbReference type="AlphaFoldDB" id="A0A9X2AQZ1"/>
<dbReference type="InterPro" id="IPR042100">
    <property type="entry name" value="Bug_dom1"/>
</dbReference>
<protein>
    <submittedName>
        <fullName evidence="3">Tripartite tricarboxylate transporter substrate binding protein</fullName>
    </submittedName>
</protein>
<gene>
    <name evidence="3" type="ORF">MMF98_10685</name>
</gene>
<reference evidence="3" key="1">
    <citation type="submission" date="2022-03" db="EMBL/GenBank/DDBJ databases">
        <authorList>
            <person name="Woo C.Y."/>
        </authorList>
    </citation>
    <scope>NUCLEOTIDE SEQUENCE</scope>
    <source>
        <strain evidence="3">CYS-02</strain>
    </source>
</reference>
<evidence type="ECO:0000313" key="3">
    <source>
        <dbReference type="EMBL" id="MCJ0763671.1"/>
    </source>
</evidence>
<evidence type="ECO:0000256" key="1">
    <source>
        <dbReference type="ARBA" id="ARBA00006987"/>
    </source>
</evidence>
<dbReference type="Pfam" id="PF03401">
    <property type="entry name" value="TctC"/>
    <property type="match status" value="1"/>
</dbReference>
<organism evidence="3 4">
    <name type="scientific">Variovorax terrae</name>
    <dbReference type="NCBI Taxonomy" id="2923278"/>
    <lineage>
        <taxon>Bacteria</taxon>
        <taxon>Pseudomonadati</taxon>
        <taxon>Pseudomonadota</taxon>
        <taxon>Betaproteobacteria</taxon>
        <taxon>Burkholderiales</taxon>
        <taxon>Comamonadaceae</taxon>
        <taxon>Variovorax</taxon>
    </lineage>
</organism>
<comment type="similarity">
    <text evidence="1">Belongs to the UPF0065 (bug) family.</text>
</comment>
<dbReference type="InterPro" id="IPR005064">
    <property type="entry name" value="BUG"/>
</dbReference>
<evidence type="ECO:0000256" key="2">
    <source>
        <dbReference type="SAM" id="SignalP"/>
    </source>
</evidence>
<dbReference type="PANTHER" id="PTHR42928:SF5">
    <property type="entry name" value="BLR1237 PROTEIN"/>
    <property type="match status" value="1"/>
</dbReference>
<feature type="signal peptide" evidence="2">
    <location>
        <begin position="1"/>
        <end position="25"/>
    </location>
</feature>
<keyword evidence="4" id="KW-1185">Reference proteome</keyword>